<evidence type="ECO:0000313" key="2">
    <source>
        <dbReference type="Proteomes" id="UP001154282"/>
    </source>
</evidence>
<dbReference type="PANTHER" id="PTHR33144">
    <property type="entry name" value="OS10G0409366 PROTEIN-RELATED"/>
    <property type="match status" value="1"/>
</dbReference>
<accession>A0AAV0ME46</accession>
<gene>
    <name evidence="1" type="ORF">LITE_LOCUS28140</name>
</gene>
<protein>
    <recommendedName>
        <fullName evidence="3">Transposase</fullName>
    </recommendedName>
</protein>
<sequence length="125" mass="14691">MDPNERVDVEVNRHGVPCGPESGLFASFLGVVARNGLFAPLELNWRKAEFRPYKAKILYLVHTKFRYPPATTKWILKNVNRRWSDHKTKLKSLYYDPELSVEEVLEKPNPTDVIDTHWQTLVNRW</sequence>
<dbReference type="PANTHER" id="PTHR33144:SF16">
    <property type="entry name" value="OS02G0129000 PROTEIN"/>
    <property type="match status" value="1"/>
</dbReference>
<comment type="caution">
    <text evidence="1">The sequence shown here is derived from an EMBL/GenBank/DDBJ whole genome shotgun (WGS) entry which is preliminary data.</text>
</comment>
<dbReference type="EMBL" id="CAMGYJ010000007">
    <property type="protein sequence ID" value="CAI0444542.1"/>
    <property type="molecule type" value="Genomic_DNA"/>
</dbReference>
<name>A0AAV0ME46_9ROSI</name>
<evidence type="ECO:0000313" key="1">
    <source>
        <dbReference type="EMBL" id="CAI0444542.1"/>
    </source>
</evidence>
<proteinExistence type="predicted"/>
<reference evidence="1" key="1">
    <citation type="submission" date="2022-08" db="EMBL/GenBank/DDBJ databases">
        <authorList>
            <person name="Gutierrez-Valencia J."/>
        </authorList>
    </citation>
    <scope>NUCLEOTIDE SEQUENCE</scope>
</reference>
<evidence type="ECO:0008006" key="3">
    <source>
        <dbReference type="Google" id="ProtNLM"/>
    </source>
</evidence>
<dbReference type="Proteomes" id="UP001154282">
    <property type="component" value="Unassembled WGS sequence"/>
</dbReference>
<organism evidence="1 2">
    <name type="scientific">Linum tenue</name>
    <dbReference type="NCBI Taxonomy" id="586396"/>
    <lineage>
        <taxon>Eukaryota</taxon>
        <taxon>Viridiplantae</taxon>
        <taxon>Streptophyta</taxon>
        <taxon>Embryophyta</taxon>
        <taxon>Tracheophyta</taxon>
        <taxon>Spermatophyta</taxon>
        <taxon>Magnoliopsida</taxon>
        <taxon>eudicotyledons</taxon>
        <taxon>Gunneridae</taxon>
        <taxon>Pentapetalae</taxon>
        <taxon>rosids</taxon>
        <taxon>fabids</taxon>
        <taxon>Malpighiales</taxon>
        <taxon>Linaceae</taxon>
        <taxon>Linum</taxon>
    </lineage>
</organism>
<dbReference type="AlphaFoldDB" id="A0AAV0ME46"/>
<keyword evidence="2" id="KW-1185">Reference proteome</keyword>